<accession>A0A1Z3HTY3</accession>
<evidence type="ECO:0000313" key="2">
    <source>
        <dbReference type="Proteomes" id="UP000191901"/>
    </source>
</evidence>
<protein>
    <submittedName>
        <fullName evidence="1">Uncharacterized protein</fullName>
    </submittedName>
</protein>
<dbReference type="STRING" id="1641165.XM38_02295"/>
<gene>
    <name evidence="1" type="ORF">XM38_047250</name>
</gene>
<name>A0A1Z3HTY3_9CYAN</name>
<evidence type="ECO:0000313" key="1">
    <source>
        <dbReference type="EMBL" id="ASC73753.1"/>
    </source>
</evidence>
<sequence length="111" mass="11799">MKAIEIGEDLKALLTQADLPSSNSTLTQYPAISPLLALRVAVNVVSQRTAMAGEFLGFSEDGQRLLIHPLMRISAVSIALMGRYWLNIRAAPLATNGFSQALSGSAPMASI</sequence>
<dbReference type="EMBL" id="CP021983">
    <property type="protein sequence ID" value="ASC73753.1"/>
    <property type="molecule type" value="Genomic_DNA"/>
</dbReference>
<dbReference type="Proteomes" id="UP000191901">
    <property type="component" value="Chromosome"/>
</dbReference>
<proteinExistence type="predicted"/>
<dbReference type="RefSeq" id="WP_080805541.1">
    <property type="nucleotide sequence ID" value="NZ_CP021983.2"/>
</dbReference>
<keyword evidence="2" id="KW-1185">Reference proteome</keyword>
<organism evidence="1 2">
    <name type="scientific">Halomicronema hongdechloris C2206</name>
    <dbReference type="NCBI Taxonomy" id="1641165"/>
    <lineage>
        <taxon>Bacteria</taxon>
        <taxon>Bacillati</taxon>
        <taxon>Cyanobacteriota</taxon>
        <taxon>Cyanophyceae</taxon>
        <taxon>Nodosilineales</taxon>
        <taxon>Nodosilineaceae</taxon>
        <taxon>Halomicronema</taxon>
    </lineage>
</organism>
<reference evidence="1 2" key="1">
    <citation type="journal article" date="2016" name="Biochim. Biophys. Acta">
        <title>Characterization of red-shifted phycobilisomes isolated from the chlorophyll f-containing cyanobacterium Halomicronema hongdechloris.</title>
        <authorList>
            <person name="Li Y."/>
            <person name="Lin Y."/>
            <person name="Garvey C.J."/>
            <person name="Birch D."/>
            <person name="Corkery R.W."/>
            <person name="Loughlin P.C."/>
            <person name="Scheer H."/>
            <person name="Willows R.D."/>
            <person name="Chen M."/>
        </authorList>
    </citation>
    <scope>NUCLEOTIDE SEQUENCE [LARGE SCALE GENOMIC DNA]</scope>
    <source>
        <strain evidence="1 2">C2206</strain>
    </source>
</reference>
<dbReference type="KEGG" id="hhg:XM38_047250"/>
<dbReference type="AlphaFoldDB" id="A0A1Z3HTY3"/>